<dbReference type="STRING" id="1385510.GCA_000425205_01021"/>
<evidence type="ECO:0000259" key="3">
    <source>
        <dbReference type="PROSITE" id="PS51109"/>
    </source>
</evidence>
<dbReference type="eggNOG" id="COG2720">
    <property type="taxonomic scope" value="Bacteria"/>
</dbReference>
<gene>
    <name evidence="4" type="ORF">N781_10555</name>
</gene>
<accession>A0A0A5GNT0</accession>
<dbReference type="PROSITE" id="PS51109">
    <property type="entry name" value="G5"/>
    <property type="match status" value="1"/>
</dbReference>
<dbReference type="Proteomes" id="UP000030528">
    <property type="component" value="Unassembled WGS sequence"/>
</dbReference>
<name>A0A0A5GNT0_9BACI</name>
<evidence type="ECO:0000313" key="4">
    <source>
        <dbReference type="EMBL" id="KGX93624.1"/>
    </source>
</evidence>
<dbReference type="SMART" id="SM01208">
    <property type="entry name" value="G5"/>
    <property type="match status" value="1"/>
</dbReference>
<dbReference type="PANTHER" id="PTHR35788:SF1">
    <property type="entry name" value="EXPORTED PROTEIN"/>
    <property type="match status" value="1"/>
</dbReference>
<dbReference type="PANTHER" id="PTHR35788">
    <property type="entry name" value="EXPORTED PROTEIN-RELATED"/>
    <property type="match status" value="1"/>
</dbReference>
<keyword evidence="5" id="KW-1185">Reference proteome</keyword>
<dbReference type="AlphaFoldDB" id="A0A0A5GNT0"/>
<feature type="compositionally biased region" description="Low complexity" evidence="2">
    <location>
        <begin position="392"/>
        <end position="401"/>
    </location>
</feature>
<evidence type="ECO:0000256" key="1">
    <source>
        <dbReference type="ARBA" id="ARBA00022729"/>
    </source>
</evidence>
<protein>
    <recommendedName>
        <fullName evidence="3">G5 domain-containing protein</fullName>
    </recommendedName>
</protein>
<comment type="caution">
    <text evidence="4">The sequence shown here is derived from an EMBL/GenBank/DDBJ whole genome shotgun (WGS) entry which is preliminary data.</text>
</comment>
<reference evidence="4 5" key="1">
    <citation type="submission" date="2013-08" db="EMBL/GenBank/DDBJ databases">
        <authorList>
            <person name="Huang J."/>
            <person name="Wang G."/>
        </authorList>
    </citation>
    <scope>NUCLEOTIDE SEQUENCE [LARGE SCALE GENOMIC DNA]</scope>
    <source>
        <strain evidence="4 5">JSM 076056</strain>
    </source>
</reference>
<keyword evidence="1" id="KW-0732">Signal</keyword>
<dbReference type="Gene3D" id="2.20.230.10">
    <property type="entry name" value="Resuscitation-promoting factor rpfb"/>
    <property type="match status" value="1"/>
</dbReference>
<dbReference type="OrthoDB" id="2691125at2"/>
<dbReference type="InterPro" id="IPR011098">
    <property type="entry name" value="G5_dom"/>
</dbReference>
<dbReference type="EMBL" id="AVPE01000002">
    <property type="protein sequence ID" value="KGX93624.1"/>
    <property type="molecule type" value="Genomic_DNA"/>
</dbReference>
<feature type="domain" description="G5" evidence="3">
    <location>
        <begin position="301"/>
        <end position="381"/>
    </location>
</feature>
<sequence>MKNREDMRLFLLLLGLSIFIYGFSNLGTLLTTEVFGDEYTYKEGTAVGPVVLSGLTKSEANHLLTEESNRWIESHPIEFEKKEEEFVIDKPEINFDIEQTLEQLQEGVSNPFVVTVGPSFISQLSSELEGDLVQSLTLDQLKSDLMRRAQQLKPEAISYSVYQYMESGTEELYEEVARYELPISDDVQPSDVIAYLNGTRIKPNEPYSILNEVEGKEILNERALNLVASGIYGAVLQTNFVIQQRHLSATLPDYAELGREASIRSDQAHDLVINNPNQSTYEVWVKRDGEQLVVTLHGYPLPNDYDVQVTSKQDLKPRTVVQYSSTLAEGQSKLVNEGVDGVVVEVYRTIKDNGIILSEEFISEDYYPPTNRTILKYGDESTLSEFNSSGTGSSNGDASSNPDDDDASTPPSDKDGIIDDVGDVWEAPGQLKGN</sequence>
<feature type="region of interest" description="Disordered" evidence="2">
    <location>
        <begin position="385"/>
        <end position="434"/>
    </location>
</feature>
<dbReference type="RefSeq" id="WP_026802048.1">
    <property type="nucleotide sequence ID" value="NZ_AVPE01000002.1"/>
</dbReference>
<proteinExistence type="predicted"/>
<dbReference type="Pfam" id="PF07501">
    <property type="entry name" value="G5"/>
    <property type="match status" value="1"/>
</dbReference>
<evidence type="ECO:0000256" key="2">
    <source>
        <dbReference type="SAM" id="MobiDB-lite"/>
    </source>
</evidence>
<organism evidence="4 5">
    <name type="scientific">Pontibacillus halophilus JSM 076056 = DSM 19796</name>
    <dbReference type="NCBI Taxonomy" id="1385510"/>
    <lineage>
        <taxon>Bacteria</taxon>
        <taxon>Bacillati</taxon>
        <taxon>Bacillota</taxon>
        <taxon>Bacilli</taxon>
        <taxon>Bacillales</taxon>
        <taxon>Bacillaceae</taxon>
        <taxon>Pontibacillus</taxon>
    </lineage>
</organism>
<evidence type="ECO:0000313" key="5">
    <source>
        <dbReference type="Proteomes" id="UP000030528"/>
    </source>
</evidence>
<dbReference type="InterPro" id="IPR052913">
    <property type="entry name" value="Glycopeptide_resist_protein"/>
</dbReference>